<feature type="region of interest" description="Disordered" evidence="1">
    <location>
        <begin position="280"/>
        <end position="300"/>
    </location>
</feature>
<evidence type="ECO:0000313" key="3">
    <source>
        <dbReference type="Proteomes" id="UP000595197"/>
    </source>
</evidence>
<name>A0ABX7BBL8_9PROT</name>
<evidence type="ECO:0000313" key="2">
    <source>
        <dbReference type="EMBL" id="QQP91781.1"/>
    </source>
</evidence>
<protein>
    <recommendedName>
        <fullName evidence="4">Metal-dependent phosphohydrolase</fullName>
    </recommendedName>
</protein>
<evidence type="ECO:0008006" key="4">
    <source>
        <dbReference type="Google" id="ProtNLM"/>
    </source>
</evidence>
<accession>A0ABX7BBL8</accession>
<sequence>MFDMTMLTAEAFGQEISNAYRNTFGVREPHRADFLACSARLAVERIANSDALYHDVHHTIMVTLVGQDILRGRIISHRVTPCDWVHFLLALMTHDIGYVRGVCPGDEADTCVIDDAGNSVRLPRGSTDAFLAPYHIERSKLFVRARFGDDPDIDVDRVTRSIELTRFPVPDDGDHDATDTEAGLVRAADLVGQLADPMYLRKISGLYYEFLETGVADRLGYQSPADLVDYYPEFFWTRIEPYVGPGLRYLQMTSSGKRWIANLYSHVFAVEHRRRSLGPHIPQQSADVRAEAPPGRPDAG</sequence>
<reference evidence="2" key="1">
    <citation type="submission" date="2021-02" db="EMBL/GenBank/DDBJ databases">
        <title>Skermanella TT6 skin isolate.</title>
        <authorList>
            <person name="Lee K."/>
            <person name="Ganzorig M."/>
        </authorList>
    </citation>
    <scope>NUCLEOTIDE SEQUENCE</scope>
    <source>
        <strain evidence="2">TT6</strain>
    </source>
</reference>
<dbReference type="SUPFAM" id="SSF109604">
    <property type="entry name" value="HD-domain/PDEase-like"/>
    <property type="match status" value="1"/>
</dbReference>
<proteinExistence type="predicted"/>
<keyword evidence="3" id="KW-1185">Reference proteome</keyword>
<gene>
    <name evidence="2" type="ORF">IGS68_11505</name>
</gene>
<dbReference type="RefSeq" id="WP_201080054.1">
    <property type="nucleotide sequence ID" value="NZ_CP067420.1"/>
</dbReference>
<dbReference type="EMBL" id="CP067420">
    <property type="protein sequence ID" value="QQP91781.1"/>
    <property type="molecule type" value="Genomic_DNA"/>
</dbReference>
<dbReference type="Proteomes" id="UP000595197">
    <property type="component" value="Chromosome"/>
</dbReference>
<evidence type="ECO:0000256" key="1">
    <source>
        <dbReference type="SAM" id="MobiDB-lite"/>
    </source>
</evidence>
<organism evidence="2 3">
    <name type="scientific">Skermanella cutis</name>
    <dbReference type="NCBI Taxonomy" id="2775420"/>
    <lineage>
        <taxon>Bacteria</taxon>
        <taxon>Pseudomonadati</taxon>
        <taxon>Pseudomonadota</taxon>
        <taxon>Alphaproteobacteria</taxon>
        <taxon>Rhodospirillales</taxon>
        <taxon>Azospirillaceae</taxon>
        <taxon>Skermanella</taxon>
    </lineage>
</organism>